<evidence type="ECO:0000256" key="4">
    <source>
        <dbReference type="ARBA" id="ARBA00022692"/>
    </source>
</evidence>
<dbReference type="PANTHER" id="PTHR21137">
    <property type="entry name" value="ODORANT RECEPTOR"/>
    <property type="match status" value="1"/>
</dbReference>
<evidence type="ECO:0000256" key="10">
    <source>
        <dbReference type="SAM" id="Phobius"/>
    </source>
</evidence>
<dbReference type="Pfam" id="PF02949">
    <property type="entry name" value="7tm_6"/>
    <property type="match status" value="1"/>
</dbReference>
<evidence type="ECO:0000256" key="3">
    <source>
        <dbReference type="ARBA" id="ARBA00022606"/>
    </source>
</evidence>
<dbReference type="GO" id="GO:0005549">
    <property type="term" value="F:odorant binding"/>
    <property type="evidence" value="ECO:0007669"/>
    <property type="project" value="InterPro"/>
</dbReference>
<keyword evidence="3" id="KW-0716">Sensory transduction</keyword>
<dbReference type="OrthoDB" id="6604226at2759"/>
<feature type="non-terminal residue" evidence="11">
    <location>
        <position position="406"/>
    </location>
</feature>
<organism evidence="11 12">
    <name type="scientific">Cotesia congregata</name>
    <name type="common">Parasitoid wasp</name>
    <name type="synonym">Apanteles congregatus</name>
    <dbReference type="NCBI Taxonomy" id="51543"/>
    <lineage>
        <taxon>Eukaryota</taxon>
        <taxon>Metazoa</taxon>
        <taxon>Ecdysozoa</taxon>
        <taxon>Arthropoda</taxon>
        <taxon>Hexapoda</taxon>
        <taxon>Insecta</taxon>
        <taxon>Pterygota</taxon>
        <taxon>Neoptera</taxon>
        <taxon>Endopterygota</taxon>
        <taxon>Hymenoptera</taxon>
        <taxon>Apocrita</taxon>
        <taxon>Ichneumonoidea</taxon>
        <taxon>Braconidae</taxon>
        <taxon>Microgastrinae</taxon>
        <taxon>Cotesia</taxon>
    </lineage>
</organism>
<accession>A0A8J2HI58</accession>
<gene>
    <name evidence="11" type="ORF">HICCMSTLAB_LOCUS10635</name>
</gene>
<dbReference type="GO" id="GO:0005886">
    <property type="term" value="C:plasma membrane"/>
    <property type="evidence" value="ECO:0007669"/>
    <property type="project" value="UniProtKB-SubCell"/>
</dbReference>
<proteinExistence type="predicted"/>
<evidence type="ECO:0000256" key="5">
    <source>
        <dbReference type="ARBA" id="ARBA00022725"/>
    </source>
</evidence>
<dbReference type="Proteomes" id="UP000786811">
    <property type="component" value="Unassembled WGS sequence"/>
</dbReference>
<sequence length="406" mass="46184">MNNFQNFRFSGVWPAKNTAPIILKILNPIFRVGNFTLFSLLFISVIGDIVENYNDLTIVTNDMCFIFGTGMSFSKSCCYFVQYDQIMNLINEIYSLLDVIQQSNDAGVQELLTSTARQENTTLKYFFSVLSLLALSRIMAGRKTETGLPLRAAYPFDTTESPIHQIMYFYHSYCIECSVMTILGIDILGVSFVRWSTVLLKVLSSNYQKCDSTLYRKSLLTNTKSFNNLGVSSTDEHTGTKIKTFISFEAERTNKNDNTLDCFTERFKLCIKQHQKLIEITNNLCSTLSYCMLIQVVSSTSMICMNGIQLILHMNEGSYIVKFIAGLVVAFTQLFVWCWFGNELIFTADSLTESLWLCGWENALSSNIKNSLTISMAQTLRPIELNAIGLFQFTMPTFLEVNKKIY</sequence>
<dbReference type="GO" id="GO:0004984">
    <property type="term" value="F:olfactory receptor activity"/>
    <property type="evidence" value="ECO:0007669"/>
    <property type="project" value="InterPro"/>
</dbReference>
<evidence type="ECO:0000256" key="6">
    <source>
        <dbReference type="ARBA" id="ARBA00022989"/>
    </source>
</evidence>
<dbReference type="EMBL" id="CAJNRD030001123">
    <property type="protein sequence ID" value="CAG5101733.1"/>
    <property type="molecule type" value="Genomic_DNA"/>
</dbReference>
<reference evidence="11" key="1">
    <citation type="submission" date="2021-04" db="EMBL/GenBank/DDBJ databases">
        <authorList>
            <person name="Chebbi M.A.C M."/>
        </authorList>
    </citation>
    <scope>NUCLEOTIDE SEQUENCE</scope>
</reference>
<keyword evidence="9" id="KW-0807">Transducer</keyword>
<keyword evidence="6 10" id="KW-1133">Transmembrane helix</keyword>
<dbReference type="InterPro" id="IPR004117">
    <property type="entry name" value="7tm6_olfct_rcpt"/>
</dbReference>
<keyword evidence="4 10" id="KW-0812">Transmembrane</keyword>
<keyword evidence="7 10" id="KW-0472">Membrane</keyword>
<comment type="subcellular location">
    <subcellularLocation>
        <location evidence="1">Cell membrane</location>
        <topology evidence="1">Multi-pass membrane protein</topology>
    </subcellularLocation>
</comment>
<protein>
    <submittedName>
        <fullName evidence="11">Olfactory receptor 51</fullName>
    </submittedName>
</protein>
<evidence type="ECO:0000256" key="7">
    <source>
        <dbReference type="ARBA" id="ARBA00023136"/>
    </source>
</evidence>
<dbReference type="GO" id="GO:0007165">
    <property type="term" value="P:signal transduction"/>
    <property type="evidence" value="ECO:0007669"/>
    <property type="project" value="UniProtKB-KW"/>
</dbReference>
<name>A0A8J2HI58_COTCN</name>
<evidence type="ECO:0000256" key="8">
    <source>
        <dbReference type="ARBA" id="ARBA00023170"/>
    </source>
</evidence>
<evidence type="ECO:0000313" key="12">
    <source>
        <dbReference type="Proteomes" id="UP000786811"/>
    </source>
</evidence>
<feature type="transmembrane region" description="Helical" evidence="10">
    <location>
        <begin position="319"/>
        <end position="340"/>
    </location>
</feature>
<evidence type="ECO:0000313" key="11">
    <source>
        <dbReference type="EMBL" id="CAG5101733.1"/>
    </source>
</evidence>
<dbReference type="PANTHER" id="PTHR21137:SF35">
    <property type="entry name" value="ODORANT RECEPTOR 19A-RELATED"/>
    <property type="match status" value="1"/>
</dbReference>
<keyword evidence="2" id="KW-1003">Cell membrane</keyword>
<evidence type="ECO:0000256" key="9">
    <source>
        <dbReference type="ARBA" id="ARBA00023224"/>
    </source>
</evidence>
<evidence type="ECO:0000256" key="2">
    <source>
        <dbReference type="ARBA" id="ARBA00022475"/>
    </source>
</evidence>
<evidence type="ECO:0000256" key="1">
    <source>
        <dbReference type="ARBA" id="ARBA00004651"/>
    </source>
</evidence>
<keyword evidence="12" id="KW-1185">Reference proteome</keyword>
<keyword evidence="5" id="KW-0552">Olfaction</keyword>
<comment type="caution">
    <text evidence="11">The sequence shown here is derived from an EMBL/GenBank/DDBJ whole genome shotgun (WGS) entry which is preliminary data.</text>
</comment>
<keyword evidence="8 11" id="KW-0675">Receptor</keyword>
<dbReference type="AlphaFoldDB" id="A0A8J2HI58"/>